<evidence type="ECO:0000313" key="2">
    <source>
        <dbReference type="EMBL" id="VFK68658.1"/>
    </source>
</evidence>
<sequence length="74" mass="8861">MELYGGIDLHSNNNVVVLTDEQDQMLLRRRLLNRLDRVLEELEPYREDIKGLVVESTYNWYQYWLVDSLIEAGF</sequence>
<dbReference type="EMBL" id="CAADFY010000185">
    <property type="protein sequence ID" value="VFK59704.1"/>
    <property type="molecule type" value="Genomic_DNA"/>
</dbReference>
<dbReference type="EMBL" id="CAADFV010000186">
    <property type="protein sequence ID" value="VFK68658.1"/>
    <property type="molecule type" value="Genomic_DNA"/>
</dbReference>
<evidence type="ECO:0000313" key="1">
    <source>
        <dbReference type="EMBL" id="VFK59704.1"/>
    </source>
</evidence>
<name>A0A451A0Z4_9GAMM</name>
<gene>
    <name evidence="2" type="ORF">BECKTUN1418E_GA0071001_11862</name>
    <name evidence="1" type="ORF">BECKTUN1418F_GA0071002_11852</name>
</gene>
<proteinExistence type="predicted"/>
<accession>A0A451A0Z4</accession>
<dbReference type="AlphaFoldDB" id="A0A451A0Z4"/>
<evidence type="ECO:0008006" key="3">
    <source>
        <dbReference type="Google" id="ProtNLM"/>
    </source>
</evidence>
<reference evidence="1" key="1">
    <citation type="submission" date="2019-02" db="EMBL/GenBank/DDBJ databases">
        <authorList>
            <person name="Gruber-Vodicka R. H."/>
            <person name="Seah K. B. B."/>
        </authorList>
    </citation>
    <scope>NUCLEOTIDE SEQUENCE</scope>
    <source>
        <strain evidence="2">BECK_BY2</strain>
        <strain evidence="1">BECK_BY3</strain>
    </source>
</reference>
<protein>
    <recommendedName>
        <fullName evidence="3">Transposase</fullName>
    </recommendedName>
</protein>
<organism evidence="1">
    <name type="scientific">Candidatus Kentrum sp. TUN</name>
    <dbReference type="NCBI Taxonomy" id="2126343"/>
    <lineage>
        <taxon>Bacteria</taxon>
        <taxon>Pseudomonadati</taxon>
        <taxon>Pseudomonadota</taxon>
        <taxon>Gammaproteobacteria</taxon>
        <taxon>Candidatus Kentrum</taxon>
    </lineage>
</organism>